<protein>
    <submittedName>
        <fullName evidence="2">NAD(P)/FAD-dependent oxidoreductase</fullName>
        <ecNumber evidence="2">1.-.-.-</ecNumber>
    </submittedName>
</protein>
<evidence type="ECO:0000313" key="3">
    <source>
        <dbReference type="Proteomes" id="UP001597357"/>
    </source>
</evidence>
<evidence type="ECO:0000259" key="1">
    <source>
        <dbReference type="Pfam" id="PF01593"/>
    </source>
</evidence>
<name>A0ABW5SCS0_9FLAO</name>
<dbReference type="GO" id="GO:0016491">
    <property type="term" value="F:oxidoreductase activity"/>
    <property type="evidence" value="ECO:0007669"/>
    <property type="project" value="UniProtKB-KW"/>
</dbReference>
<feature type="domain" description="Amine oxidase" evidence="1">
    <location>
        <begin position="15"/>
        <end position="407"/>
    </location>
</feature>
<dbReference type="Proteomes" id="UP001597357">
    <property type="component" value="Unassembled WGS sequence"/>
</dbReference>
<dbReference type="InterPro" id="IPR036188">
    <property type="entry name" value="FAD/NAD-bd_sf"/>
</dbReference>
<dbReference type="InterPro" id="IPR002937">
    <property type="entry name" value="Amino_oxidase"/>
</dbReference>
<evidence type="ECO:0000313" key="2">
    <source>
        <dbReference type="EMBL" id="MFD2697129.1"/>
    </source>
</evidence>
<keyword evidence="2" id="KW-0560">Oxidoreductase</keyword>
<comment type="caution">
    <text evidence="2">The sequence shown here is derived from an EMBL/GenBank/DDBJ whole genome shotgun (WGS) entry which is preliminary data.</text>
</comment>
<keyword evidence="3" id="KW-1185">Reference proteome</keyword>
<sequence>MEKSDKKIHIIGAGLSGLVAAIVLERFGYHPIIIERDNHIGGRLQTKKVKGYQVDVGFQVLLEAYPKLQEYAKLDQLQLKSFEPGASIYLNSKWEVLGDFTRSPKLIFRTLSSSIGSIRDKLKIFKLSQSLKKKSIEEIFNSPDLKTIDYLKDYGFSEAIIDSFFIPFFGGIFLEDELKTSSRMFEFIYKMFSEGKVSIPKNGIATLPKHLAGQFKNTEIWLNTTVKEVKSDKILLENDKAIHSDYTIIATEANNLVSNLKNQKTSWHCCDNLYFITPEIKIDSNFIGLLPQKDALINNIVFIEEKKAKKEGQYLLSVTVVKKHDFNQEELIKKIRKELKSYVGIQELEFLTHFYIPKALPILQPVENDIMPSETLLKDGIFLAGDQMLNASVNAAMLSGERAAMGIIELEKLNH</sequence>
<organism evidence="2 3">
    <name type="scientific">Mesonia sediminis</name>
    <dbReference type="NCBI Taxonomy" id="1703946"/>
    <lineage>
        <taxon>Bacteria</taxon>
        <taxon>Pseudomonadati</taxon>
        <taxon>Bacteroidota</taxon>
        <taxon>Flavobacteriia</taxon>
        <taxon>Flavobacteriales</taxon>
        <taxon>Flavobacteriaceae</taxon>
        <taxon>Mesonia</taxon>
    </lineage>
</organism>
<dbReference type="SUPFAM" id="SSF51905">
    <property type="entry name" value="FAD/NAD(P)-binding domain"/>
    <property type="match status" value="1"/>
</dbReference>
<dbReference type="RefSeq" id="WP_379044412.1">
    <property type="nucleotide sequence ID" value="NZ_JBHULZ010000023.1"/>
</dbReference>
<proteinExistence type="predicted"/>
<dbReference type="Gene3D" id="3.50.50.60">
    <property type="entry name" value="FAD/NAD(P)-binding domain"/>
    <property type="match status" value="2"/>
</dbReference>
<accession>A0ABW5SCS0</accession>
<dbReference type="Pfam" id="PF01593">
    <property type="entry name" value="Amino_oxidase"/>
    <property type="match status" value="1"/>
</dbReference>
<reference evidence="3" key="1">
    <citation type="journal article" date="2019" name="Int. J. Syst. Evol. Microbiol.">
        <title>The Global Catalogue of Microorganisms (GCM) 10K type strain sequencing project: providing services to taxonomists for standard genome sequencing and annotation.</title>
        <authorList>
            <consortium name="The Broad Institute Genomics Platform"/>
            <consortium name="The Broad Institute Genome Sequencing Center for Infectious Disease"/>
            <person name="Wu L."/>
            <person name="Ma J."/>
        </authorList>
    </citation>
    <scope>NUCLEOTIDE SEQUENCE [LARGE SCALE GENOMIC DNA]</scope>
    <source>
        <strain evidence="3">KCTC 42255</strain>
    </source>
</reference>
<dbReference type="EMBL" id="JBHULZ010000023">
    <property type="protein sequence ID" value="MFD2697129.1"/>
    <property type="molecule type" value="Genomic_DNA"/>
</dbReference>
<gene>
    <name evidence="2" type="ORF">ACFSQ0_03920</name>
</gene>
<dbReference type="PANTHER" id="PTHR42841">
    <property type="entry name" value="AMINE OXIDASE"/>
    <property type="match status" value="1"/>
</dbReference>
<dbReference type="EC" id="1.-.-.-" evidence="2"/>